<dbReference type="GO" id="GO:0003824">
    <property type="term" value="F:catalytic activity"/>
    <property type="evidence" value="ECO:0007669"/>
    <property type="project" value="InterPro"/>
</dbReference>
<evidence type="ECO:0000259" key="6">
    <source>
        <dbReference type="PROSITE" id="PS51084"/>
    </source>
</evidence>
<feature type="short sequence motif" description="Histidine triad motif" evidence="4 5">
    <location>
        <begin position="122"/>
        <end position="126"/>
    </location>
</feature>
<sequence>MENSAGDTVQQRHDDTQSNLSSDMEDICVFCMIAENQDKDTEIVKQDSELVCFRDINPAAPHHYLVVPKKHIVSCFSLFKEHVKLVERMAEMGRAVLQENGIANPNDIRMGFHRPPYISVPHLHLHVLAPTSEITDDMAHKFTPGTMRFATVSSPYHPESRGALERWHQTLKAMLHMYCMDTSTDWDEGVPFVLFAIRETIQESLGFSPADLVFGHTPRCPLKVLKEHILSPTPSSTPKNVLDYVSKMRERQHAACVLAQKSLSSSRLKNA</sequence>
<feature type="domain" description="HIT" evidence="6">
    <location>
        <begin position="29"/>
        <end position="140"/>
    </location>
</feature>
<evidence type="ECO:0000256" key="4">
    <source>
        <dbReference type="PIRSR" id="PIRSR601310-3"/>
    </source>
</evidence>
<reference evidence="7" key="1">
    <citation type="submission" date="2025-08" db="UniProtKB">
        <authorList>
            <consortium name="Ensembl"/>
        </authorList>
    </citation>
    <scope>IDENTIFICATION</scope>
</reference>
<dbReference type="PRINTS" id="PR00332">
    <property type="entry name" value="HISTRIAD"/>
</dbReference>
<evidence type="ECO:0000313" key="7">
    <source>
        <dbReference type="Ensembl" id="ENSOTSP00005058208.2"/>
    </source>
</evidence>
<dbReference type="InterPro" id="IPR011146">
    <property type="entry name" value="HIT-like"/>
</dbReference>
<accession>A0A8C8H1D4</accession>
<comment type="similarity">
    <text evidence="2">Belongs to the HINT family.</text>
</comment>
<dbReference type="InterPro" id="IPR036397">
    <property type="entry name" value="RNaseH_sf"/>
</dbReference>
<feature type="active site" description="Tele-AMP-histidine intermediate" evidence="3">
    <location>
        <position position="124"/>
    </location>
</feature>
<dbReference type="AlphaFoldDB" id="A0A8C8H1D4"/>
<dbReference type="PANTHER" id="PTHR12486:SF6">
    <property type="entry name" value="ADENOSINE 5'-MONOPHOSPHORAMIDASE HINT3"/>
    <property type="match status" value="1"/>
</dbReference>
<evidence type="ECO:0000256" key="3">
    <source>
        <dbReference type="PIRSR" id="PIRSR601310-1"/>
    </source>
</evidence>
<dbReference type="SUPFAM" id="SSF53098">
    <property type="entry name" value="Ribonuclease H-like"/>
    <property type="match status" value="1"/>
</dbReference>
<dbReference type="Gene3D" id="3.30.420.10">
    <property type="entry name" value="Ribonuclease H-like superfamily/Ribonuclease H"/>
    <property type="match status" value="1"/>
</dbReference>
<evidence type="ECO:0000313" key="8">
    <source>
        <dbReference type="Proteomes" id="UP000694402"/>
    </source>
</evidence>
<dbReference type="InterPro" id="IPR001310">
    <property type="entry name" value="Histidine_triad_HIT"/>
</dbReference>
<reference evidence="7" key="2">
    <citation type="submission" date="2025-09" db="UniProtKB">
        <authorList>
            <consortium name="Ensembl"/>
        </authorList>
    </citation>
    <scope>IDENTIFICATION</scope>
</reference>
<dbReference type="InterPro" id="IPR012337">
    <property type="entry name" value="RNaseH-like_sf"/>
</dbReference>
<dbReference type="Proteomes" id="UP000694402">
    <property type="component" value="Unassembled WGS sequence"/>
</dbReference>
<dbReference type="PROSITE" id="PS51084">
    <property type="entry name" value="HIT_2"/>
    <property type="match status" value="1"/>
</dbReference>
<dbReference type="Gene3D" id="3.30.428.10">
    <property type="entry name" value="HIT-like"/>
    <property type="match status" value="1"/>
</dbReference>
<evidence type="ECO:0000256" key="2">
    <source>
        <dbReference type="ARBA" id="ARBA00025764"/>
    </source>
</evidence>
<evidence type="ECO:0000256" key="5">
    <source>
        <dbReference type="PROSITE-ProRule" id="PRU00464"/>
    </source>
</evidence>
<proteinExistence type="inferred from homology"/>
<name>A0A8C8H1D4_ONCTS</name>
<organism evidence="7 8">
    <name type="scientific">Oncorhynchus tshawytscha</name>
    <name type="common">Chinook salmon</name>
    <name type="synonym">Salmo tshawytscha</name>
    <dbReference type="NCBI Taxonomy" id="74940"/>
    <lineage>
        <taxon>Eukaryota</taxon>
        <taxon>Metazoa</taxon>
        <taxon>Chordata</taxon>
        <taxon>Craniata</taxon>
        <taxon>Vertebrata</taxon>
        <taxon>Euteleostomi</taxon>
        <taxon>Actinopterygii</taxon>
        <taxon>Neopterygii</taxon>
        <taxon>Teleostei</taxon>
        <taxon>Protacanthopterygii</taxon>
        <taxon>Salmoniformes</taxon>
        <taxon>Salmonidae</taxon>
        <taxon>Salmoninae</taxon>
        <taxon>Oncorhynchus</taxon>
    </lineage>
</organism>
<dbReference type="SUPFAM" id="SSF54197">
    <property type="entry name" value="HIT-like"/>
    <property type="match status" value="1"/>
</dbReference>
<dbReference type="InterPro" id="IPR036265">
    <property type="entry name" value="HIT-like_sf"/>
</dbReference>
<protein>
    <recommendedName>
        <fullName evidence="6">HIT domain-containing protein</fullName>
    </recommendedName>
</protein>
<gene>
    <name evidence="7" type="primary">HINT3</name>
</gene>
<evidence type="ECO:0000256" key="1">
    <source>
        <dbReference type="ARBA" id="ARBA00024472"/>
    </source>
</evidence>
<dbReference type="Ensembl" id="ENSOTST00005063365.2">
    <property type="protein sequence ID" value="ENSOTSP00005058208.2"/>
    <property type="gene ID" value="ENSOTSG00005028054.2"/>
</dbReference>
<dbReference type="GO" id="GO:0003676">
    <property type="term" value="F:nucleic acid binding"/>
    <property type="evidence" value="ECO:0007669"/>
    <property type="project" value="InterPro"/>
</dbReference>
<comment type="catalytic activity">
    <reaction evidence="1">
        <text>adenosine 5'-phosphoramidate + H2O = NH4(+) + AMP</text>
        <dbReference type="Rhea" id="RHEA:67916"/>
        <dbReference type="ChEBI" id="CHEBI:15377"/>
        <dbReference type="ChEBI" id="CHEBI:28938"/>
        <dbReference type="ChEBI" id="CHEBI:57890"/>
        <dbReference type="ChEBI" id="CHEBI:456215"/>
    </reaction>
</comment>
<dbReference type="GeneTree" id="ENSGT00510000047616"/>
<keyword evidence="8" id="KW-1185">Reference proteome</keyword>
<dbReference type="Pfam" id="PF11969">
    <property type="entry name" value="DcpS_C"/>
    <property type="match status" value="1"/>
</dbReference>
<dbReference type="PANTHER" id="PTHR12486">
    <property type="entry name" value="APRATAXIN-RELATED"/>
    <property type="match status" value="1"/>
</dbReference>